<sequence length="126" mass="14227">MQPIELLANIKTSGKPSTDGTINVSGPYTYCELNVEYKCLKNFVIAGLYFSISGAVLSDKAIINPLIPLYSLAWQKDDEIKLSISKTFHALKKSLQLLDQYYAEVNNKLVQKIFQTFNPKHPLFPE</sequence>
<accession>A0ACA9MQU2</accession>
<reference evidence="1" key="1">
    <citation type="submission" date="2021-06" db="EMBL/GenBank/DDBJ databases">
        <authorList>
            <person name="Kallberg Y."/>
            <person name="Tangrot J."/>
            <person name="Rosling A."/>
        </authorList>
    </citation>
    <scope>NUCLEOTIDE SEQUENCE</scope>
    <source>
        <strain evidence="1">IL203A</strain>
    </source>
</reference>
<evidence type="ECO:0000313" key="1">
    <source>
        <dbReference type="EMBL" id="CAG8599126.1"/>
    </source>
</evidence>
<name>A0ACA9MQU2_9GLOM</name>
<protein>
    <submittedName>
        <fullName evidence="1">5516_t:CDS:1</fullName>
    </submittedName>
</protein>
<feature type="non-terminal residue" evidence="1">
    <location>
        <position position="126"/>
    </location>
</feature>
<organism evidence="1 2">
    <name type="scientific">Dentiscutata heterogama</name>
    <dbReference type="NCBI Taxonomy" id="1316150"/>
    <lineage>
        <taxon>Eukaryota</taxon>
        <taxon>Fungi</taxon>
        <taxon>Fungi incertae sedis</taxon>
        <taxon>Mucoromycota</taxon>
        <taxon>Glomeromycotina</taxon>
        <taxon>Glomeromycetes</taxon>
        <taxon>Diversisporales</taxon>
        <taxon>Gigasporaceae</taxon>
        <taxon>Dentiscutata</taxon>
    </lineage>
</organism>
<dbReference type="Proteomes" id="UP000789702">
    <property type="component" value="Unassembled WGS sequence"/>
</dbReference>
<evidence type="ECO:0000313" key="2">
    <source>
        <dbReference type="Proteomes" id="UP000789702"/>
    </source>
</evidence>
<gene>
    <name evidence="1" type="ORF">DHETER_LOCUS7174</name>
</gene>
<dbReference type="EMBL" id="CAJVPU010009850">
    <property type="protein sequence ID" value="CAG8599126.1"/>
    <property type="molecule type" value="Genomic_DNA"/>
</dbReference>
<comment type="caution">
    <text evidence="1">The sequence shown here is derived from an EMBL/GenBank/DDBJ whole genome shotgun (WGS) entry which is preliminary data.</text>
</comment>
<keyword evidence="2" id="KW-1185">Reference proteome</keyword>
<proteinExistence type="predicted"/>